<dbReference type="SUPFAM" id="SSF57850">
    <property type="entry name" value="RING/U-box"/>
    <property type="match status" value="1"/>
</dbReference>
<proteinExistence type="predicted"/>
<dbReference type="Proteomes" id="UP000187203">
    <property type="component" value="Unassembled WGS sequence"/>
</dbReference>
<evidence type="ECO:0000259" key="5">
    <source>
        <dbReference type="PROSITE" id="PS50089"/>
    </source>
</evidence>
<feature type="domain" description="RING-type" evidence="5">
    <location>
        <begin position="18"/>
        <end position="71"/>
    </location>
</feature>
<comment type="caution">
    <text evidence="6">The sequence shown here is derived from an EMBL/GenBank/DDBJ whole genome shotgun (WGS) entry which is preliminary data.</text>
</comment>
<dbReference type="InterPro" id="IPR017907">
    <property type="entry name" value="Znf_RING_CS"/>
</dbReference>
<dbReference type="Gene3D" id="3.30.40.10">
    <property type="entry name" value="Zinc/RING finger domain, C3HC4 (zinc finger)"/>
    <property type="match status" value="1"/>
</dbReference>
<name>A0A1R3K6G3_9ROSI</name>
<dbReference type="EMBL" id="AWUE01014601">
    <property type="protein sequence ID" value="OMP02682.1"/>
    <property type="molecule type" value="Genomic_DNA"/>
</dbReference>
<evidence type="ECO:0000256" key="3">
    <source>
        <dbReference type="ARBA" id="ARBA00022833"/>
    </source>
</evidence>
<dbReference type="PROSITE" id="PS00518">
    <property type="entry name" value="ZF_RING_1"/>
    <property type="match status" value="1"/>
</dbReference>
<keyword evidence="1" id="KW-0479">Metal-binding</keyword>
<accession>A0A1R3K6G3</accession>
<organism evidence="6 7">
    <name type="scientific">Corchorus olitorius</name>
    <dbReference type="NCBI Taxonomy" id="93759"/>
    <lineage>
        <taxon>Eukaryota</taxon>
        <taxon>Viridiplantae</taxon>
        <taxon>Streptophyta</taxon>
        <taxon>Embryophyta</taxon>
        <taxon>Tracheophyta</taxon>
        <taxon>Spermatophyta</taxon>
        <taxon>Magnoliopsida</taxon>
        <taxon>eudicotyledons</taxon>
        <taxon>Gunneridae</taxon>
        <taxon>Pentapetalae</taxon>
        <taxon>rosids</taxon>
        <taxon>malvids</taxon>
        <taxon>Malvales</taxon>
        <taxon>Malvaceae</taxon>
        <taxon>Grewioideae</taxon>
        <taxon>Apeibeae</taxon>
        <taxon>Corchorus</taxon>
    </lineage>
</organism>
<evidence type="ECO:0000256" key="1">
    <source>
        <dbReference type="ARBA" id="ARBA00022723"/>
    </source>
</evidence>
<keyword evidence="2 4" id="KW-0863">Zinc-finger</keyword>
<dbReference type="SMART" id="SM00184">
    <property type="entry name" value="RING"/>
    <property type="match status" value="1"/>
</dbReference>
<evidence type="ECO:0000313" key="7">
    <source>
        <dbReference type="Proteomes" id="UP000187203"/>
    </source>
</evidence>
<gene>
    <name evidence="6" type="ORF">COLO4_10909</name>
</gene>
<reference evidence="7" key="1">
    <citation type="submission" date="2013-09" db="EMBL/GenBank/DDBJ databases">
        <title>Corchorus olitorius genome sequencing.</title>
        <authorList>
            <person name="Alam M."/>
            <person name="Haque M.S."/>
            <person name="Islam M.S."/>
            <person name="Emdad E.M."/>
            <person name="Islam M.M."/>
            <person name="Ahmed B."/>
            <person name="Halim A."/>
            <person name="Hossen Q.M.M."/>
            <person name="Hossain M.Z."/>
            <person name="Ahmed R."/>
            <person name="Khan M.M."/>
            <person name="Islam R."/>
            <person name="Rashid M.M."/>
            <person name="Khan S.A."/>
            <person name="Rahman M.S."/>
            <person name="Alam M."/>
            <person name="Yahiya A.S."/>
            <person name="Khan M.S."/>
            <person name="Azam M.S."/>
            <person name="Haque T."/>
            <person name="Lashkar M.Z.H."/>
            <person name="Akhand A.I."/>
            <person name="Morshed G."/>
            <person name="Roy S."/>
            <person name="Uddin K.S."/>
            <person name="Rabeya T."/>
            <person name="Hossain A.S."/>
            <person name="Chowdhury A."/>
            <person name="Snigdha A.R."/>
            <person name="Mortoza M.S."/>
            <person name="Matin S.A."/>
            <person name="Hoque S.M.E."/>
            <person name="Islam M.K."/>
            <person name="Roy D.K."/>
            <person name="Haider R."/>
            <person name="Moosa M.M."/>
            <person name="Elias S.M."/>
            <person name="Hasan A.M."/>
            <person name="Jahan S."/>
            <person name="Shafiuddin M."/>
            <person name="Mahmood N."/>
            <person name="Shommy N.S."/>
        </authorList>
    </citation>
    <scope>NUCLEOTIDE SEQUENCE [LARGE SCALE GENOMIC DNA]</scope>
    <source>
        <strain evidence="7">cv. O-4</strain>
    </source>
</reference>
<dbReference type="InterPro" id="IPR013083">
    <property type="entry name" value="Znf_RING/FYVE/PHD"/>
</dbReference>
<dbReference type="Pfam" id="PF00097">
    <property type="entry name" value="zf-C3HC4"/>
    <property type="match status" value="1"/>
</dbReference>
<dbReference type="OrthoDB" id="21204at2759"/>
<evidence type="ECO:0000256" key="2">
    <source>
        <dbReference type="ARBA" id="ARBA00022771"/>
    </source>
</evidence>
<dbReference type="InterPro" id="IPR018957">
    <property type="entry name" value="Znf_C3HC4_RING-type"/>
</dbReference>
<dbReference type="GO" id="GO:0008270">
    <property type="term" value="F:zinc ion binding"/>
    <property type="evidence" value="ECO:0007669"/>
    <property type="project" value="UniProtKB-KW"/>
</dbReference>
<keyword evidence="3" id="KW-0862">Zinc</keyword>
<evidence type="ECO:0000313" key="6">
    <source>
        <dbReference type="EMBL" id="OMP02682.1"/>
    </source>
</evidence>
<protein>
    <submittedName>
        <fullName evidence="6">Zinc finger, RING-type</fullName>
    </submittedName>
</protein>
<evidence type="ECO:0000256" key="4">
    <source>
        <dbReference type="PROSITE-ProRule" id="PRU00175"/>
    </source>
</evidence>
<dbReference type="STRING" id="93759.A0A1R3K6G3"/>
<dbReference type="PROSITE" id="PS50089">
    <property type="entry name" value="ZF_RING_2"/>
    <property type="match status" value="1"/>
</dbReference>
<dbReference type="PANTHER" id="PTHR47692:SF2">
    <property type="entry name" value="ZINC FINGER RING-TYPE DOMAIN CONTAINING PROTEIN"/>
    <property type="match status" value="1"/>
</dbReference>
<dbReference type="PANTHER" id="PTHR47692">
    <property type="entry name" value="RING/U-BOX SUPERFAMILY PROTEIN"/>
    <property type="match status" value="1"/>
</dbReference>
<sequence length="258" mass="30054">MKQEDGSNDQTGSESNPCPICLGPMAEESYLDTCLHKFCYNCIVSWDKALYEKRSNSDSSLSESTSCPLCRKESFSVITGTYRTYFQRRHRFTFSTYAYRLRCYNREPGILNDIIDVVRFWESGEYLKSNSRWLDCWLKRELLTLMYMNSVGISLSGKLVDHFVRYIHFVIYSFFRWKIIFGPKKLSAHEAIQVQQEFKIAVSDAAKRYLGERTDRFVDELELFLASGFDIEAYDQVYMQRLGLGGASDGSTRPIRFL</sequence>
<dbReference type="InterPro" id="IPR001841">
    <property type="entry name" value="Znf_RING"/>
</dbReference>
<keyword evidence="7" id="KW-1185">Reference proteome</keyword>
<dbReference type="AlphaFoldDB" id="A0A1R3K6G3"/>